<protein>
    <submittedName>
        <fullName evidence="2">Uncharacterized protein</fullName>
    </submittedName>
</protein>
<organism evidence="2 3">
    <name type="scientific">Mycena belliarum</name>
    <dbReference type="NCBI Taxonomy" id="1033014"/>
    <lineage>
        <taxon>Eukaryota</taxon>
        <taxon>Fungi</taxon>
        <taxon>Dikarya</taxon>
        <taxon>Basidiomycota</taxon>
        <taxon>Agaricomycotina</taxon>
        <taxon>Agaricomycetes</taxon>
        <taxon>Agaricomycetidae</taxon>
        <taxon>Agaricales</taxon>
        <taxon>Marasmiineae</taxon>
        <taxon>Mycenaceae</taxon>
        <taxon>Mycena</taxon>
    </lineage>
</organism>
<accession>A0AAD6XMZ3</accession>
<dbReference type="AlphaFoldDB" id="A0AAD6XMZ3"/>
<dbReference type="PANTHER" id="PTHR38846:SF1">
    <property type="entry name" value="C3H1-TYPE DOMAIN-CONTAINING PROTEIN"/>
    <property type="match status" value="1"/>
</dbReference>
<dbReference type="PANTHER" id="PTHR38846">
    <property type="entry name" value="C3H1-TYPE DOMAIN-CONTAINING PROTEIN"/>
    <property type="match status" value="1"/>
</dbReference>
<sequence>MNNLSSLPIPARLLASGSGPASPPVAIKVEPPSPPPQTVNSKRKWTPSPDTASPPQFKYSRLPSRSQDPDSEEDETPSKKLKPPPPSQPHLVEFFAAYPKFEYDPAGPSSQQFNQLREVYDLRRGRPGADMAYRGFTRAMGLSFTELYGDDVNSLESWHKLCRAVEIEPVPDCIEDCRRAIDELHVNLVDLVDTHNTCARVHRSPSEWDLSAYTVATKKFFPRTLDFNSSLLRYLLRQIFDPPPANLARQGNT</sequence>
<dbReference type="EMBL" id="JARJCN010000045">
    <property type="protein sequence ID" value="KAJ7082411.1"/>
    <property type="molecule type" value="Genomic_DNA"/>
</dbReference>
<comment type="caution">
    <text evidence="2">The sequence shown here is derived from an EMBL/GenBank/DDBJ whole genome shotgun (WGS) entry which is preliminary data.</text>
</comment>
<gene>
    <name evidence="2" type="ORF">B0H15DRAFT_785801</name>
</gene>
<dbReference type="Proteomes" id="UP001222325">
    <property type="component" value="Unassembled WGS sequence"/>
</dbReference>
<evidence type="ECO:0000313" key="3">
    <source>
        <dbReference type="Proteomes" id="UP001222325"/>
    </source>
</evidence>
<proteinExistence type="predicted"/>
<evidence type="ECO:0000313" key="2">
    <source>
        <dbReference type="EMBL" id="KAJ7082411.1"/>
    </source>
</evidence>
<keyword evidence="3" id="KW-1185">Reference proteome</keyword>
<evidence type="ECO:0000256" key="1">
    <source>
        <dbReference type="SAM" id="MobiDB-lite"/>
    </source>
</evidence>
<reference evidence="2" key="1">
    <citation type="submission" date="2023-03" db="EMBL/GenBank/DDBJ databases">
        <title>Massive genome expansion in bonnet fungi (Mycena s.s.) driven by repeated elements and novel gene families across ecological guilds.</title>
        <authorList>
            <consortium name="Lawrence Berkeley National Laboratory"/>
            <person name="Harder C.B."/>
            <person name="Miyauchi S."/>
            <person name="Viragh M."/>
            <person name="Kuo A."/>
            <person name="Thoen E."/>
            <person name="Andreopoulos B."/>
            <person name="Lu D."/>
            <person name="Skrede I."/>
            <person name="Drula E."/>
            <person name="Henrissat B."/>
            <person name="Morin E."/>
            <person name="Kohler A."/>
            <person name="Barry K."/>
            <person name="LaButti K."/>
            <person name="Morin E."/>
            <person name="Salamov A."/>
            <person name="Lipzen A."/>
            <person name="Mereny Z."/>
            <person name="Hegedus B."/>
            <person name="Baldrian P."/>
            <person name="Stursova M."/>
            <person name="Weitz H."/>
            <person name="Taylor A."/>
            <person name="Grigoriev I.V."/>
            <person name="Nagy L.G."/>
            <person name="Martin F."/>
            <person name="Kauserud H."/>
        </authorList>
    </citation>
    <scope>NUCLEOTIDE SEQUENCE</scope>
    <source>
        <strain evidence="2">CBHHK173m</strain>
    </source>
</reference>
<name>A0AAD6XMZ3_9AGAR</name>
<feature type="region of interest" description="Disordered" evidence="1">
    <location>
        <begin position="1"/>
        <end position="89"/>
    </location>
</feature>